<feature type="region of interest" description="Disordered" evidence="1">
    <location>
        <begin position="63"/>
        <end position="85"/>
    </location>
</feature>
<evidence type="ECO:0000256" key="1">
    <source>
        <dbReference type="SAM" id="MobiDB-lite"/>
    </source>
</evidence>
<reference evidence="2 3" key="1">
    <citation type="submission" date="2018-05" db="EMBL/GenBank/DDBJ databases">
        <title>Genomic Encyclopedia of Type Strains, Phase IV (KMG-V): Genome sequencing to study the core and pangenomes of soil and plant-associated prokaryotes.</title>
        <authorList>
            <person name="Whitman W."/>
        </authorList>
    </citation>
    <scope>NUCLEOTIDE SEQUENCE [LARGE SCALE GENOMIC DNA]</scope>
    <source>
        <strain evidence="2 3">SLV-132</strain>
    </source>
</reference>
<dbReference type="Proteomes" id="UP000245754">
    <property type="component" value="Unassembled WGS sequence"/>
</dbReference>
<dbReference type="AlphaFoldDB" id="A0A316EU40"/>
<feature type="non-terminal residue" evidence="2">
    <location>
        <position position="1"/>
    </location>
</feature>
<evidence type="ECO:0000313" key="2">
    <source>
        <dbReference type="EMBL" id="PWK34267.1"/>
    </source>
</evidence>
<dbReference type="EMBL" id="QGGT01000003">
    <property type="protein sequence ID" value="PWK34267.1"/>
    <property type="molecule type" value="Genomic_DNA"/>
</dbReference>
<gene>
    <name evidence="2" type="ORF">C7419_103586</name>
</gene>
<protein>
    <recommendedName>
        <fullName evidence="4">Integrase-like protein</fullName>
    </recommendedName>
</protein>
<evidence type="ECO:0008006" key="4">
    <source>
        <dbReference type="Google" id="ProtNLM"/>
    </source>
</evidence>
<keyword evidence="3" id="KW-1185">Reference proteome</keyword>
<name>A0A316EU40_9BURK</name>
<organism evidence="2 3">
    <name type="scientific">Cupriavidus plantarum</name>
    <dbReference type="NCBI Taxonomy" id="942865"/>
    <lineage>
        <taxon>Bacteria</taxon>
        <taxon>Pseudomonadati</taxon>
        <taxon>Pseudomonadota</taxon>
        <taxon>Betaproteobacteria</taxon>
        <taxon>Burkholderiales</taxon>
        <taxon>Burkholderiaceae</taxon>
        <taxon>Cupriavidus</taxon>
    </lineage>
</organism>
<accession>A0A316EU40</accession>
<comment type="caution">
    <text evidence="2">The sequence shown here is derived from an EMBL/GenBank/DDBJ whole genome shotgun (WGS) entry which is preliminary data.</text>
</comment>
<sequence length="118" mass="12961">RIFRANRQQTPEGRGYTQFGRALFELNIDILCANSSQAEGRVERMNGTLQDRLVKELRLRGISSMATPTPMRPPSSPTSTPGSLRFHEAISTPIGRYTTMRTYGASFAGANGARSPTV</sequence>
<evidence type="ECO:0000313" key="3">
    <source>
        <dbReference type="Proteomes" id="UP000245754"/>
    </source>
</evidence>
<proteinExistence type="predicted"/>